<sequence>MSAQEADMTWLFSVAMLLAFCFAYPTDVQASQGAKERSIDELPVTAEVERTGDFVAWGFDALWMMTAAATSLVDGEWKSIGASLVRVDGKTNQAEDNVIREATASVRGLAIGEGAIWIPNSGTEQIFKFDPVGRRVVLAIPVRFNGTEGSVGVGEGSVWITARGNVLTRFNAITGAEEATIKLPGEAPAAIVDNGIVWVTGFDRGELYKIDARTNTLVQTIPLRPRPRFLTAGEGSIWVHNQGDNSLQRIDPASGEVIATIETGLVGRGGDIATGGGYVWFSLSGTPLVQIDPRTNAVVAVFKGIGWGDAVRFGGGSLWMSGHSIRRLMPPD</sequence>
<organism evidence="1">
    <name type="scientific">Microvirga ossetica</name>
    <dbReference type="NCBI Taxonomy" id="1882682"/>
    <lineage>
        <taxon>Bacteria</taxon>
        <taxon>Pseudomonadati</taxon>
        <taxon>Pseudomonadota</taxon>
        <taxon>Alphaproteobacteria</taxon>
        <taxon>Hyphomicrobiales</taxon>
        <taxon>Methylobacteriaceae</taxon>
        <taxon>Microvirga</taxon>
    </lineage>
</organism>
<gene>
    <name evidence="1" type="ORF">BB934_34240</name>
</gene>
<dbReference type="EMBL" id="CP016618">
    <property type="protein sequence ID" value="ANY83361.1"/>
    <property type="molecule type" value="Genomic_DNA"/>
</dbReference>
<dbReference type="AlphaFoldDB" id="A0A1B2ETS3"/>
<geneLocation type="plasmid" evidence="1">
    <name>unnamed3</name>
</geneLocation>
<dbReference type="InterPro" id="IPR015943">
    <property type="entry name" value="WD40/YVTN_repeat-like_dom_sf"/>
</dbReference>
<proteinExistence type="predicted"/>
<accession>A0A1B2ETS3</accession>
<keyword evidence="1" id="KW-0614">Plasmid</keyword>
<evidence type="ECO:0008006" key="2">
    <source>
        <dbReference type="Google" id="ProtNLM"/>
    </source>
</evidence>
<name>A0A1B2ETS3_9HYPH</name>
<dbReference type="Gene3D" id="2.130.10.10">
    <property type="entry name" value="YVTN repeat-like/Quinoprotein amine dehydrogenase"/>
    <property type="match status" value="1"/>
</dbReference>
<evidence type="ECO:0000313" key="1">
    <source>
        <dbReference type="EMBL" id="ANY83361.1"/>
    </source>
</evidence>
<dbReference type="KEGG" id="moc:BB934_34240"/>
<dbReference type="InterPro" id="IPR051200">
    <property type="entry name" value="Host-pathogen_enzymatic-act"/>
</dbReference>
<dbReference type="SUPFAM" id="SSF63825">
    <property type="entry name" value="YWTD domain"/>
    <property type="match status" value="1"/>
</dbReference>
<reference evidence="1" key="1">
    <citation type="submission" date="2016-07" db="EMBL/GenBank/DDBJ databases">
        <title>Microvirga ossetica sp. nov. a new species of rhizobia isolated from root nodules of the legume species Vicia alpestris Steven originated from North Ossetia region in the Caucasus.</title>
        <authorList>
            <person name="Safronova V.I."/>
            <person name="Kuznetsova I.G."/>
            <person name="Sazanova A.L."/>
            <person name="Belimov A."/>
            <person name="Andronov E."/>
            <person name="Osledkin Y.S."/>
            <person name="Onishchuk O.P."/>
            <person name="Kurchak O.N."/>
            <person name="Shaposhnikov A.I."/>
            <person name="Willems A."/>
            <person name="Tikhonovich I.A."/>
        </authorList>
    </citation>
    <scope>NUCLEOTIDE SEQUENCE [LARGE SCALE GENOMIC DNA]</scope>
    <source>
        <strain evidence="1">V5/3M</strain>
        <plasmid evidence="1">unnamed3</plasmid>
    </source>
</reference>
<dbReference type="PANTHER" id="PTHR47197">
    <property type="entry name" value="PROTEIN NIRF"/>
    <property type="match status" value="1"/>
</dbReference>
<protein>
    <recommendedName>
        <fullName evidence="2">SMP-30/Gluconolactonase/LRE-like region domain-containing protein</fullName>
    </recommendedName>
</protein>
<dbReference type="PANTHER" id="PTHR47197:SF3">
    <property type="entry name" value="DIHYDRO-HEME D1 DEHYDROGENASE"/>
    <property type="match status" value="1"/>
</dbReference>